<protein>
    <submittedName>
        <fullName evidence="2">Uncharacterized protein</fullName>
    </submittedName>
</protein>
<sequence length="73" mass="8597">MVDCIIMSLLKRKSDKIFSYEEDENESQSKTVIFEEDVRDNEVKQDSKLMRRDTPHFKKASRIQKKTPDGSES</sequence>
<comment type="caution">
    <text evidence="2">The sequence shown here is derived from an EMBL/GenBank/DDBJ whole genome shotgun (WGS) entry which is preliminary data.</text>
</comment>
<dbReference type="EMBL" id="JBJKFK010001737">
    <property type="protein sequence ID" value="KAL3312342.1"/>
    <property type="molecule type" value="Genomic_DNA"/>
</dbReference>
<reference evidence="2 3" key="1">
    <citation type="submission" date="2024-11" db="EMBL/GenBank/DDBJ databases">
        <title>Adaptive evolution of stress response genes in parasites aligns with host niche diversity.</title>
        <authorList>
            <person name="Hahn C."/>
            <person name="Resl P."/>
        </authorList>
    </citation>
    <scope>NUCLEOTIDE SEQUENCE [LARGE SCALE GENOMIC DNA]</scope>
    <source>
        <strain evidence="2">EGGRZ-B1_66</strain>
        <tissue evidence="2">Body</tissue>
    </source>
</reference>
<name>A0ABD2PZS6_9PLAT</name>
<dbReference type="AlphaFoldDB" id="A0ABD2PZS6"/>
<feature type="compositionally biased region" description="Basic and acidic residues" evidence="1">
    <location>
        <begin position="43"/>
        <end position="56"/>
    </location>
</feature>
<evidence type="ECO:0000313" key="2">
    <source>
        <dbReference type="EMBL" id="KAL3312342.1"/>
    </source>
</evidence>
<organism evidence="2 3">
    <name type="scientific">Cichlidogyrus casuarinus</name>
    <dbReference type="NCBI Taxonomy" id="1844966"/>
    <lineage>
        <taxon>Eukaryota</taxon>
        <taxon>Metazoa</taxon>
        <taxon>Spiralia</taxon>
        <taxon>Lophotrochozoa</taxon>
        <taxon>Platyhelminthes</taxon>
        <taxon>Monogenea</taxon>
        <taxon>Monopisthocotylea</taxon>
        <taxon>Dactylogyridea</taxon>
        <taxon>Ancyrocephalidae</taxon>
        <taxon>Cichlidogyrus</taxon>
    </lineage>
</organism>
<proteinExistence type="predicted"/>
<accession>A0ABD2PZS6</accession>
<evidence type="ECO:0000256" key="1">
    <source>
        <dbReference type="SAM" id="MobiDB-lite"/>
    </source>
</evidence>
<dbReference type="Proteomes" id="UP001626550">
    <property type="component" value="Unassembled WGS sequence"/>
</dbReference>
<gene>
    <name evidence="2" type="ORF">Ciccas_009065</name>
</gene>
<keyword evidence="3" id="KW-1185">Reference proteome</keyword>
<evidence type="ECO:0000313" key="3">
    <source>
        <dbReference type="Proteomes" id="UP001626550"/>
    </source>
</evidence>
<feature type="region of interest" description="Disordered" evidence="1">
    <location>
        <begin position="43"/>
        <end position="73"/>
    </location>
</feature>